<protein>
    <submittedName>
        <fullName evidence="5">C1QA</fullName>
    </submittedName>
</protein>
<proteinExistence type="predicted"/>
<feature type="domain" description="C1q" evidence="4">
    <location>
        <begin position="83"/>
        <end position="188"/>
    </location>
</feature>
<dbReference type="PANTHER" id="PTHR15427:SF33">
    <property type="entry name" value="COLLAGEN IV NC1 DOMAIN-CONTAINING PROTEIN"/>
    <property type="match status" value="1"/>
</dbReference>
<evidence type="ECO:0000259" key="4">
    <source>
        <dbReference type="SMART" id="SM00110"/>
    </source>
</evidence>
<evidence type="ECO:0000256" key="3">
    <source>
        <dbReference type="SAM" id="SignalP"/>
    </source>
</evidence>
<feature type="signal peptide" evidence="3">
    <location>
        <begin position="1"/>
        <end position="19"/>
    </location>
</feature>
<evidence type="ECO:0000256" key="2">
    <source>
        <dbReference type="ARBA" id="ARBA00022525"/>
    </source>
</evidence>
<sequence>MATVLTLVQFALYLICSNALLKQGLPTTRKLPDTEAAYIHQILNQESSLRMDLEKQMTSLQSTVYTMQQDLLKIKAENLVLKNSPQPGAVMFSAYLSKSVTKPNAEQVIIFDKTWVNIFTPTVPGYYHFSLTVATHMHNVWLSLKHNGTPVATVIGDIHHTGYYGRGSMTLILRLNTGDNVWISQISLWA</sequence>
<dbReference type="SMART" id="SM00110">
    <property type="entry name" value="C1Q"/>
    <property type="match status" value="1"/>
</dbReference>
<dbReference type="EMBL" id="CAJPWZ010001731">
    <property type="protein sequence ID" value="CAG2222183.1"/>
    <property type="molecule type" value="Genomic_DNA"/>
</dbReference>
<dbReference type="OrthoDB" id="6139485at2759"/>
<keyword evidence="3" id="KW-0732">Signal</keyword>
<organism evidence="5 6">
    <name type="scientific">Mytilus edulis</name>
    <name type="common">Blue mussel</name>
    <dbReference type="NCBI Taxonomy" id="6550"/>
    <lineage>
        <taxon>Eukaryota</taxon>
        <taxon>Metazoa</taxon>
        <taxon>Spiralia</taxon>
        <taxon>Lophotrochozoa</taxon>
        <taxon>Mollusca</taxon>
        <taxon>Bivalvia</taxon>
        <taxon>Autobranchia</taxon>
        <taxon>Pteriomorphia</taxon>
        <taxon>Mytilida</taxon>
        <taxon>Mytiloidea</taxon>
        <taxon>Mytilidae</taxon>
        <taxon>Mytilinae</taxon>
        <taxon>Mytilus</taxon>
    </lineage>
</organism>
<comment type="subcellular location">
    <subcellularLocation>
        <location evidence="1">Secreted</location>
    </subcellularLocation>
</comment>
<reference evidence="5" key="1">
    <citation type="submission" date="2021-03" db="EMBL/GenBank/DDBJ databases">
        <authorList>
            <person name="Bekaert M."/>
        </authorList>
    </citation>
    <scope>NUCLEOTIDE SEQUENCE</scope>
</reference>
<dbReference type="PANTHER" id="PTHR15427">
    <property type="entry name" value="EMILIN ELASTIN MICROFIBRIL INTERFACE-LOCATED PROTEIN ELASTIN MICROFIBRIL INTERFACER"/>
    <property type="match status" value="1"/>
</dbReference>
<name>A0A8S3SMX1_MYTED</name>
<dbReference type="Pfam" id="PF00386">
    <property type="entry name" value="C1q"/>
    <property type="match status" value="1"/>
</dbReference>
<gene>
    <name evidence="5" type="ORF">MEDL_35550</name>
</gene>
<dbReference type="InterPro" id="IPR050392">
    <property type="entry name" value="Collagen/C1q_domain"/>
</dbReference>
<dbReference type="AlphaFoldDB" id="A0A8S3SMX1"/>
<feature type="chain" id="PRO_5035804454" evidence="3">
    <location>
        <begin position="20"/>
        <end position="190"/>
    </location>
</feature>
<evidence type="ECO:0000256" key="1">
    <source>
        <dbReference type="ARBA" id="ARBA00004613"/>
    </source>
</evidence>
<dbReference type="Proteomes" id="UP000683360">
    <property type="component" value="Unassembled WGS sequence"/>
</dbReference>
<dbReference type="GO" id="GO:0005581">
    <property type="term" value="C:collagen trimer"/>
    <property type="evidence" value="ECO:0007669"/>
    <property type="project" value="UniProtKB-KW"/>
</dbReference>
<dbReference type="InterPro" id="IPR008983">
    <property type="entry name" value="Tumour_necrosis_fac-like_dom"/>
</dbReference>
<evidence type="ECO:0000313" key="6">
    <source>
        <dbReference type="Proteomes" id="UP000683360"/>
    </source>
</evidence>
<dbReference type="InterPro" id="IPR001073">
    <property type="entry name" value="C1q_dom"/>
</dbReference>
<keyword evidence="6" id="KW-1185">Reference proteome</keyword>
<accession>A0A8S3SMX1</accession>
<keyword evidence="2" id="KW-0964">Secreted</keyword>
<dbReference type="Gene3D" id="2.60.120.40">
    <property type="match status" value="1"/>
</dbReference>
<evidence type="ECO:0000313" key="5">
    <source>
        <dbReference type="EMBL" id="CAG2222183.1"/>
    </source>
</evidence>
<dbReference type="SUPFAM" id="SSF49842">
    <property type="entry name" value="TNF-like"/>
    <property type="match status" value="1"/>
</dbReference>
<comment type="caution">
    <text evidence="5">The sequence shown here is derived from an EMBL/GenBank/DDBJ whole genome shotgun (WGS) entry which is preliminary data.</text>
</comment>